<gene>
    <name evidence="7" type="ORF">V8G57_04585</name>
</gene>
<evidence type="ECO:0000256" key="1">
    <source>
        <dbReference type="ARBA" id="ARBA00004651"/>
    </source>
</evidence>
<feature type="transmembrane region" description="Helical" evidence="6">
    <location>
        <begin position="75"/>
        <end position="93"/>
    </location>
</feature>
<reference evidence="7 8" key="1">
    <citation type="submission" date="2024-02" db="EMBL/GenBank/DDBJ databases">
        <title>Draft genome sequence of Collimonas sp. strain H4R21, an effective mineral-weathering bacterial strain isolated from the beech rhizosphere.</title>
        <authorList>
            <person name="Morin E."/>
            <person name="Uroz S."/>
            <person name="Leveau J.H.J."/>
            <person name="Kumar R."/>
            <person name="Rey M.W."/>
            <person name="Pham J."/>
        </authorList>
    </citation>
    <scope>NUCLEOTIDE SEQUENCE [LARGE SCALE GENOMIC DNA]</scope>
    <source>
        <strain evidence="7 8">H4R21</strain>
    </source>
</reference>
<keyword evidence="4 6" id="KW-1133">Transmembrane helix</keyword>
<sequence>MRMSIPLNPDPLSGARLQSDSGPALAARLRVLLRNPLLRPLAALALLLALDFFMIPGFFRLEWKDGHLYGSLIDIVNRAAPLILTALGMTLVIATRGIDISVGAVVAISGTVAAMLIGGTMEMHNGVPEYASRIPMVWAIAAAMGAAILCGVWNGFLVATLGLQPIIATLILMVGGRGLAQLLTDGQIITVYYKPFFYIGSGYLFGLPFSLFIAIGVFLIVALLMRKTALGLFIQSVGINPVAARLAGIRTAALIFFVYMFCSACAGVAGLMISSNIKSADANNAGLLLELDAILAVTLGGTSLAGGKFSLVGSVIGALIIQALTYTIYSMGVPPEVNMVVKSIVVFAVCLSQSPEFRGLGAGLFSGAARSRSDNGKKP</sequence>
<keyword evidence="8" id="KW-1185">Reference proteome</keyword>
<feature type="transmembrane region" description="Helical" evidence="6">
    <location>
        <begin position="100"/>
        <end position="117"/>
    </location>
</feature>
<dbReference type="Proteomes" id="UP001495910">
    <property type="component" value="Unassembled WGS sequence"/>
</dbReference>
<feature type="transmembrane region" description="Helical" evidence="6">
    <location>
        <begin position="253"/>
        <end position="273"/>
    </location>
</feature>
<evidence type="ECO:0000256" key="3">
    <source>
        <dbReference type="ARBA" id="ARBA00022692"/>
    </source>
</evidence>
<evidence type="ECO:0000256" key="5">
    <source>
        <dbReference type="ARBA" id="ARBA00023136"/>
    </source>
</evidence>
<feature type="transmembrane region" description="Helical" evidence="6">
    <location>
        <begin position="166"/>
        <end position="184"/>
    </location>
</feature>
<organism evidence="7 8">
    <name type="scientific">Collimonas rhizosphaerae</name>
    <dbReference type="NCBI Taxonomy" id="3126357"/>
    <lineage>
        <taxon>Bacteria</taxon>
        <taxon>Pseudomonadati</taxon>
        <taxon>Pseudomonadota</taxon>
        <taxon>Betaproteobacteria</taxon>
        <taxon>Burkholderiales</taxon>
        <taxon>Oxalobacteraceae</taxon>
        <taxon>Collimonas</taxon>
    </lineage>
</organism>
<evidence type="ECO:0000256" key="4">
    <source>
        <dbReference type="ARBA" id="ARBA00022989"/>
    </source>
</evidence>
<comment type="caution">
    <text evidence="7">The sequence shown here is derived from an EMBL/GenBank/DDBJ whole genome shotgun (WGS) entry which is preliminary data.</text>
</comment>
<comment type="subcellular location">
    <subcellularLocation>
        <location evidence="1">Cell membrane</location>
        <topology evidence="1">Multi-pass membrane protein</topology>
    </subcellularLocation>
</comment>
<keyword evidence="5 6" id="KW-0472">Membrane</keyword>
<dbReference type="PANTHER" id="PTHR32196">
    <property type="entry name" value="ABC TRANSPORTER PERMEASE PROTEIN YPHD-RELATED-RELATED"/>
    <property type="match status" value="1"/>
</dbReference>
<feature type="transmembrane region" description="Helical" evidence="6">
    <location>
        <begin position="137"/>
        <end position="159"/>
    </location>
</feature>
<dbReference type="EMBL" id="JBANDC010000003">
    <property type="protein sequence ID" value="MEM4986663.1"/>
    <property type="molecule type" value="Genomic_DNA"/>
</dbReference>
<keyword evidence="3 6" id="KW-0812">Transmembrane</keyword>
<evidence type="ECO:0000313" key="7">
    <source>
        <dbReference type="EMBL" id="MEM4986663.1"/>
    </source>
</evidence>
<feature type="transmembrane region" description="Helical" evidence="6">
    <location>
        <begin position="196"/>
        <end position="222"/>
    </location>
</feature>
<evidence type="ECO:0000313" key="8">
    <source>
        <dbReference type="Proteomes" id="UP001495910"/>
    </source>
</evidence>
<feature type="transmembrane region" description="Helical" evidence="6">
    <location>
        <begin position="311"/>
        <end position="329"/>
    </location>
</feature>
<evidence type="ECO:0000256" key="6">
    <source>
        <dbReference type="SAM" id="Phobius"/>
    </source>
</evidence>
<accession>A0ABU9PRN7</accession>
<evidence type="ECO:0000256" key="2">
    <source>
        <dbReference type="ARBA" id="ARBA00022475"/>
    </source>
</evidence>
<name>A0ABU9PRN7_9BURK</name>
<keyword evidence="2" id="KW-1003">Cell membrane</keyword>
<proteinExistence type="predicted"/>
<feature type="transmembrane region" description="Helical" evidence="6">
    <location>
        <begin position="37"/>
        <end position="55"/>
    </location>
</feature>
<dbReference type="CDD" id="cd06579">
    <property type="entry name" value="TM_PBP1_transp_AraH_like"/>
    <property type="match status" value="1"/>
</dbReference>
<dbReference type="Pfam" id="PF02653">
    <property type="entry name" value="BPD_transp_2"/>
    <property type="match status" value="1"/>
</dbReference>
<protein>
    <submittedName>
        <fullName evidence="7">ABC transporter permease</fullName>
    </submittedName>
</protein>
<dbReference type="PANTHER" id="PTHR32196:SF19">
    <property type="entry name" value="GALACTOFURANOSE TRANSPORTER PERMEASE PROTEIN YTFT"/>
    <property type="match status" value="1"/>
</dbReference>
<dbReference type="InterPro" id="IPR001851">
    <property type="entry name" value="ABC_transp_permease"/>
</dbReference>